<dbReference type="HOGENOM" id="CLU_622728_0_0_1"/>
<dbReference type="Gene3D" id="3.80.10.10">
    <property type="entry name" value="Ribonuclease Inhibitor"/>
    <property type="match status" value="1"/>
</dbReference>
<protein>
    <submittedName>
        <fullName evidence="1">Uncharacterized protein</fullName>
    </submittedName>
</protein>
<dbReference type="EMBL" id="JH930573">
    <property type="protein sequence ID" value="EKM49052.1"/>
    <property type="molecule type" value="Genomic_DNA"/>
</dbReference>
<dbReference type="OrthoDB" id="2754773at2759"/>
<organism evidence="1 2">
    <name type="scientific">Phanerochaete carnosa (strain HHB-10118-sp)</name>
    <name type="common">White-rot fungus</name>
    <name type="synonym">Peniophora carnosa</name>
    <dbReference type="NCBI Taxonomy" id="650164"/>
    <lineage>
        <taxon>Eukaryota</taxon>
        <taxon>Fungi</taxon>
        <taxon>Dikarya</taxon>
        <taxon>Basidiomycota</taxon>
        <taxon>Agaricomycotina</taxon>
        <taxon>Agaricomycetes</taxon>
        <taxon>Polyporales</taxon>
        <taxon>Phanerochaetaceae</taxon>
        <taxon>Phanerochaete</taxon>
    </lineage>
</organism>
<dbReference type="RefSeq" id="XP_007402396.1">
    <property type="nucleotide sequence ID" value="XM_007402334.1"/>
</dbReference>
<dbReference type="KEGG" id="pco:PHACADRAFT_188988"/>
<sequence length="440" mass="49406">MSISQVCHQWRAICLSTPLLWYQVSTDFPEKWMREALSRSGEVLLEVLINNQEGTLGRNIIWLALDELPRIKSLTWFRVSDFEKPEDNLPTPTLPFLESLAFYNTTNDLPRGLKLPRLTRLVAHNCSRFTWDHPILVPSLAHLDISGSPNCDLAHILRALRGMPLLQSLRLATVVPHPFAPPAPLCSSQRIALPELRRLILVDDLSQVTSFIYHVSLPVTASLYIKPKTERPSRWFSKYLSPAIRDRYEAVLNTTTCNISHPLQSIHYSNTGYWRAWSEVYPVEYLDEIAARGDCAPALQVSNIRIRVEEVAGDLTVINSICSAFLERHRITSLCLDLGVRSSSLGGWVKLLENLPRLRELAIMRYGVRELVRALSHSTPRATVLRDSEASSSLVVPSLQVLLLEGAVRRVSQGPEVASALCDARRARREGLHVGAAAPP</sequence>
<dbReference type="SUPFAM" id="SSF52047">
    <property type="entry name" value="RNI-like"/>
    <property type="match status" value="1"/>
</dbReference>
<evidence type="ECO:0000313" key="2">
    <source>
        <dbReference type="Proteomes" id="UP000008370"/>
    </source>
</evidence>
<accession>K5WFS8</accession>
<keyword evidence="2" id="KW-1185">Reference proteome</keyword>
<evidence type="ECO:0000313" key="1">
    <source>
        <dbReference type="EMBL" id="EKM49052.1"/>
    </source>
</evidence>
<dbReference type="Proteomes" id="UP000008370">
    <property type="component" value="Unassembled WGS sequence"/>
</dbReference>
<gene>
    <name evidence="1" type="ORF">PHACADRAFT_188988</name>
</gene>
<dbReference type="InterPro" id="IPR032675">
    <property type="entry name" value="LRR_dom_sf"/>
</dbReference>
<dbReference type="AlphaFoldDB" id="K5WFS8"/>
<dbReference type="InParanoid" id="K5WFS8"/>
<proteinExistence type="predicted"/>
<dbReference type="GeneID" id="18910525"/>
<reference evidence="1 2" key="1">
    <citation type="journal article" date="2012" name="BMC Genomics">
        <title>Comparative genomics of the white-rot fungi, Phanerochaete carnosa and P. chrysosporium, to elucidate the genetic basis of the distinct wood types they colonize.</title>
        <authorList>
            <person name="Suzuki H."/>
            <person name="MacDonald J."/>
            <person name="Syed K."/>
            <person name="Salamov A."/>
            <person name="Hori C."/>
            <person name="Aerts A."/>
            <person name="Henrissat B."/>
            <person name="Wiebenga A."/>
            <person name="vanKuyk P.A."/>
            <person name="Barry K."/>
            <person name="Lindquist E."/>
            <person name="LaButti K."/>
            <person name="Lapidus A."/>
            <person name="Lucas S."/>
            <person name="Coutinho P."/>
            <person name="Gong Y."/>
            <person name="Samejima M."/>
            <person name="Mahadevan R."/>
            <person name="Abou-Zaid M."/>
            <person name="de Vries R.P."/>
            <person name="Igarashi K."/>
            <person name="Yadav J.S."/>
            <person name="Grigoriev I.V."/>
            <person name="Master E.R."/>
        </authorList>
    </citation>
    <scope>NUCLEOTIDE SEQUENCE [LARGE SCALE GENOMIC DNA]</scope>
    <source>
        <strain evidence="1 2">HHB-10118-sp</strain>
    </source>
</reference>
<name>K5WFS8_PHACS</name>